<dbReference type="EMBL" id="CP036263">
    <property type="protein sequence ID" value="QDS97703.1"/>
    <property type="molecule type" value="Genomic_DNA"/>
</dbReference>
<name>A0A517MS41_9BACT</name>
<proteinExistence type="predicted"/>
<dbReference type="RefSeq" id="WP_145058284.1">
    <property type="nucleotide sequence ID" value="NZ_CP036263.1"/>
</dbReference>
<keyword evidence="2" id="KW-1185">Reference proteome</keyword>
<dbReference type="AlphaFoldDB" id="A0A517MS41"/>
<accession>A0A517MS41</accession>
<protein>
    <submittedName>
        <fullName evidence="1">Uncharacterized protein</fullName>
    </submittedName>
</protein>
<sequence>MSHSNKPSTLADATFTKIEQRKKQLLANDKEAKRLWQQLKEISKFNDELQRNLHKQQLKAIVGQQVKPLYRSSSNPELNGTVSTLLKVNRTFCKVDFGEFGRWDMPTGDVTWLEAEQGTMLPIRVVR</sequence>
<evidence type="ECO:0000313" key="2">
    <source>
        <dbReference type="Proteomes" id="UP000319852"/>
    </source>
</evidence>
<dbReference type="KEGG" id="amob:HG15A2_09670"/>
<organism evidence="1 2">
    <name type="scientific">Adhaeretor mobilis</name>
    <dbReference type="NCBI Taxonomy" id="1930276"/>
    <lineage>
        <taxon>Bacteria</taxon>
        <taxon>Pseudomonadati</taxon>
        <taxon>Planctomycetota</taxon>
        <taxon>Planctomycetia</taxon>
        <taxon>Pirellulales</taxon>
        <taxon>Lacipirellulaceae</taxon>
        <taxon>Adhaeretor</taxon>
    </lineage>
</organism>
<dbReference type="Proteomes" id="UP000319852">
    <property type="component" value="Chromosome"/>
</dbReference>
<evidence type="ECO:0000313" key="1">
    <source>
        <dbReference type="EMBL" id="QDS97703.1"/>
    </source>
</evidence>
<gene>
    <name evidence="1" type="ORF">HG15A2_09670</name>
</gene>
<reference evidence="1 2" key="1">
    <citation type="submission" date="2019-02" db="EMBL/GenBank/DDBJ databases">
        <title>Deep-cultivation of Planctomycetes and their phenomic and genomic characterization uncovers novel biology.</title>
        <authorList>
            <person name="Wiegand S."/>
            <person name="Jogler M."/>
            <person name="Boedeker C."/>
            <person name="Pinto D."/>
            <person name="Vollmers J."/>
            <person name="Rivas-Marin E."/>
            <person name="Kohn T."/>
            <person name="Peeters S.H."/>
            <person name="Heuer A."/>
            <person name="Rast P."/>
            <person name="Oberbeckmann S."/>
            <person name="Bunk B."/>
            <person name="Jeske O."/>
            <person name="Meyerdierks A."/>
            <person name="Storesund J.E."/>
            <person name="Kallscheuer N."/>
            <person name="Luecker S."/>
            <person name="Lage O.M."/>
            <person name="Pohl T."/>
            <person name="Merkel B.J."/>
            <person name="Hornburger P."/>
            <person name="Mueller R.-W."/>
            <person name="Bruemmer F."/>
            <person name="Labrenz M."/>
            <person name="Spormann A.M."/>
            <person name="Op den Camp H."/>
            <person name="Overmann J."/>
            <person name="Amann R."/>
            <person name="Jetten M.S.M."/>
            <person name="Mascher T."/>
            <person name="Medema M.H."/>
            <person name="Devos D.P."/>
            <person name="Kaster A.-K."/>
            <person name="Ovreas L."/>
            <person name="Rohde M."/>
            <person name="Galperin M.Y."/>
            <person name="Jogler C."/>
        </authorList>
    </citation>
    <scope>NUCLEOTIDE SEQUENCE [LARGE SCALE GENOMIC DNA]</scope>
    <source>
        <strain evidence="1 2">HG15A2</strain>
    </source>
</reference>